<name>A0ACB7F8S9_NIBAL</name>
<dbReference type="Proteomes" id="UP000805704">
    <property type="component" value="Chromosome 15"/>
</dbReference>
<sequence length="363" mass="40167">METLAKAAVTELSALLEKATTTQHRPAPPAAAPMKDEEEREVTPQEERERLNKNITNQFASLMDAWAKGAVEKILMMLKMSVCEAEDGPAASRGLSWVPRSSRQKKKKIDGGLETSLRKKKDQMSNRADAATGETNSGSHSETEAMLTEPISELASDVSGENTSTATSENKKKKTTGPFKCPACDKSFSLKCWMDRHYLTHSKPHLCSECGKCFAGLQGLIAHTRRHTGEKLYKCTDCGTEFAYKYTFDRHMRRHSLEKPSNHMCTLCENQFTGLPAFQRHQCCALKKTFVCSLCTETFDCRQSLAEHENLHSGNRDFVCEMCGESFFSSSSLATHRVTHTQKKAAATCSASDAAISASSKII</sequence>
<reference evidence="1" key="1">
    <citation type="submission" date="2020-04" db="EMBL/GenBank/DDBJ databases">
        <title>A chromosome-scale assembly and high-density genetic map of the yellow drum (Nibea albiflora) genome.</title>
        <authorList>
            <person name="Xu D."/>
            <person name="Zhang W."/>
            <person name="Chen R."/>
            <person name="Tan P."/>
            <person name="Wang L."/>
            <person name="Song H."/>
            <person name="Tian L."/>
            <person name="Zhu Q."/>
            <person name="Wang B."/>
        </authorList>
    </citation>
    <scope>NUCLEOTIDE SEQUENCE</scope>
    <source>
        <strain evidence="1">ZJHYS-2018</strain>
    </source>
</reference>
<evidence type="ECO:0000313" key="2">
    <source>
        <dbReference type="Proteomes" id="UP000805704"/>
    </source>
</evidence>
<proteinExistence type="predicted"/>
<keyword evidence="2" id="KW-1185">Reference proteome</keyword>
<protein>
    <submittedName>
        <fullName evidence="1">Zinc finger protein 16</fullName>
    </submittedName>
</protein>
<organism evidence="1 2">
    <name type="scientific">Nibea albiflora</name>
    <name type="common">Yellow drum</name>
    <name type="synonym">Corvina albiflora</name>
    <dbReference type="NCBI Taxonomy" id="240163"/>
    <lineage>
        <taxon>Eukaryota</taxon>
        <taxon>Metazoa</taxon>
        <taxon>Chordata</taxon>
        <taxon>Craniata</taxon>
        <taxon>Vertebrata</taxon>
        <taxon>Euteleostomi</taxon>
        <taxon>Actinopterygii</taxon>
        <taxon>Neopterygii</taxon>
        <taxon>Teleostei</taxon>
        <taxon>Neoteleostei</taxon>
        <taxon>Acanthomorphata</taxon>
        <taxon>Eupercaria</taxon>
        <taxon>Sciaenidae</taxon>
        <taxon>Nibea</taxon>
    </lineage>
</organism>
<dbReference type="EMBL" id="CM024803">
    <property type="protein sequence ID" value="KAG8010880.1"/>
    <property type="molecule type" value="Genomic_DNA"/>
</dbReference>
<gene>
    <name evidence="1" type="primary">ZNF16</name>
    <name evidence="1" type="ORF">GBF38_010173</name>
</gene>
<accession>A0ACB7F8S9</accession>
<evidence type="ECO:0000313" key="1">
    <source>
        <dbReference type="EMBL" id="KAG8010880.1"/>
    </source>
</evidence>
<comment type="caution">
    <text evidence="1">The sequence shown here is derived from an EMBL/GenBank/DDBJ whole genome shotgun (WGS) entry which is preliminary data.</text>
</comment>